<feature type="region of interest" description="Disordered" evidence="1">
    <location>
        <begin position="852"/>
        <end position="914"/>
    </location>
</feature>
<feature type="compositionally biased region" description="Pro residues" evidence="1">
    <location>
        <begin position="523"/>
        <end position="532"/>
    </location>
</feature>
<feature type="compositionally biased region" description="Low complexity" evidence="1">
    <location>
        <begin position="104"/>
        <end position="115"/>
    </location>
</feature>
<feature type="compositionally biased region" description="Basic and acidic residues" evidence="1">
    <location>
        <begin position="153"/>
        <end position="163"/>
    </location>
</feature>
<keyword evidence="3" id="KW-1185">Reference proteome</keyword>
<feature type="region of interest" description="Disordered" evidence="1">
    <location>
        <begin position="610"/>
        <end position="658"/>
    </location>
</feature>
<feature type="compositionally biased region" description="Gly residues" evidence="1">
    <location>
        <begin position="725"/>
        <end position="736"/>
    </location>
</feature>
<feature type="compositionally biased region" description="Low complexity" evidence="1">
    <location>
        <begin position="334"/>
        <end position="368"/>
    </location>
</feature>
<dbReference type="EMBL" id="LJSK01000156">
    <property type="protein sequence ID" value="KPI85961.1"/>
    <property type="molecule type" value="Genomic_DNA"/>
</dbReference>
<evidence type="ECO:0000313" key="2">
    <source>
        <dbReference type="EMBL" id="KPI85961.1"/>
    </source>
</evidence>
<feature type="compositionally biased region" description="Basic and acidic residues" evidence="1">
    <location>
        <begin position="488"/>
        <end position="499"/>
    </location>
</feature>
<feature type="compositionally biased region" description="Pro residues" evidence="1">
    <location>
        <begin position="83"/>
        <end position="103"/>
    </location>
</feature>
<name>A0A0N1HXH7_LEPSE</name>
<proteinExistence type="predicted"/>
<feature type="region of interest" description="Disordered" evidence="1">
    <location>
        <begin position="313"/>
        <end position="538"/>
    </location>
</feature>
<dbReference type="Proteomes" id="UP000038009">
    <property type="component" value="Unassembled WGS sequence"/>
</dbReference>
<protein>
    <submittedName>
        <fullName evidence="2">Uncharacterized protein</fullName>
    </submittedName>
</protein>
<dbReference type="VEuPathDB" id="TriTrypDB:Lsey_0156_0050"/>
<comment type="caution">
    <text evidence="2">The sequence shown here is derived from an EMBL/GenBank/DDBJ whole genome shotgun (WGS) entry which is preliminary data.</text>
</comment>
<feature type="compositionally biased region" description="Basic and acidic residues" evidence="1">
    <location>
        <begin position="784"/>
        <end position="796"/>
    </location>
</feature>
<feature type="region of interest" description="Disordered" evidence="1">
    <location>
        <begin position="784"/>
        <end position="805"/>
    </location>
</feature>
<feature type="compositionally biased region" description="Basic and acidic residues" evidence="1">
    <location>
        <begin position="470"/>
        <end position="480"/>
    </location>
</feature>
<sequence length="936" mass="98543">MEDHFIYARPVAVTEDKLKEALAKRANQKALKAALDQQVLETERLKAEARRKKGKKEAKPTSKGSGISITPPTLEGEVFVRPSPNPGASPAGPSPASPVPPPSSSSGAHAGPSSSIEPTRYVFSFQKGQGTFDVTDNSVHPLKETLQPSSVEGRARAGSRDGEDPSIPTSRAKQKRNVPALARRTPSSRDSARKAGVANGGRGRYRGNVGAAAAPTCGAYQTNSLPANFKLRKETVSGGDDGGSLATASRERVGSGESRSSRGPSREKGGAGGPGSGNDGSYDTQSLPVELIYKLSQGSALPSVAVGAANAGDAGLNLRSPLSRLKPPHPPRLVSPKRSPSSSRISDSLGLRSPMRTPSAASGSPGSAVRERGVQVSPRGGRSGRMNTPIDGPVGVRPSARPAGGILPPLSGRRESDVIEMSAIIDGRTPVRDSGGAGGAPRRRVSGTSNDHSLLTPGASPLSEISAPEQARRQAEREKGWAQQVKQLKAELRKARLEAAGRMGNNRADGAPGRAPRRAETAPDPPACPPGKAPRGVGGIRQRWAEGVGDERENVGQARPMRLEKMDFTKTHIFNRETFRPITAPEDASYFGGLLGPPPQGALLPLLPTRPAPAPASAAAGSAERETAPKKAIAAATESHPHTPKAVKQSSAHTSTLGDDSFKLASLTTRQVTLGLPEYGDGAPVPIQFLHLRQFVEAQIITASQAENLWEFFSLSVPVEFGGSGGGGDTGFSQEGGGRRKQSGVGAERYEGQRAGPTDLEEELESCPIEVEEVDFGGKTCSPHRGEVSREHHEAVEGTSDGEADTEEDEAVSFFTPYSPSHLSTNAVLAPALRRKISQLHSEEAALLLQQQQRRNGRLHPSVRSEAMLSNASTEAGAGKEERAVATQQRDPPHLNPPPLLHRDSEILEPKGTFDTYSELKLSSNVLPGGVEEEEL</sequence>
<dbReference type="OrthoDB" id="266332at2759"/>
<feature type="compositionally biased region" description="Polar residues" evidence="1">
    <location>
        <begin position="648"/>
        <end position="658"/>
    </location>
</feature>
<organism evidence="2 3">
    <name type="scientific">Leptomonas seymouri</name>
    <dbReference type="NCBI Taxonomy" id="5684"/>
    <lineage>
        <taxon>Eukaryota</taxon>
        <taxon>Discoba</taxon>
        <taxon>Euglenozoa</taxon>
        <taxon>Kinetoplastea</taxon>
        <taxon>Metakinetoplastina</taxon>
        <taxon>Trypanosomatida</taxon>
        <taxon>Trypanosomatidae</taxon>
        <taxon>Leishmaniinae</taxon>
        <taxon>Leptomonas</taxon>
    </lineage>
</organism>
<accession>A0A0N1HXH7</accession>
<evidence type="ECO:0000313" key="3">
    <source>
        <dbReference type="Proteomes" id="UP000038009"/>
    </source>
</evidence>
<reference evidence="2 3" key="1">
    <citation type="journal article" date="2015" name="PLoS Pathog.">
        <title>Leptomonas seymouri: Adaptations to the Dixenous Life Cycle Analyzed by Genome Sequencing, Transcriptome Profiling and Co-infection with Leishmania donovani.</title>
        <authorList>
            <person name="Kraeva N."/>
            <person name="Butenko A."/>
            <person name="Hlavacova J."/>
            <person name="Kostygov A."/>
            <person name="Myskova J."/>
            <person name="Grybchuk D."/>
            <person name="Lestinova T."/>
            <person name="Votypka J."/>
            <person name="Volf P."/>
            <person name="Opperdoes F."/>
            <person name="Flegontov P."/>
            <person name="Lukes J."/>
            <person name="Yurchenko V."/>
        </authorList>
    </citation>
    <scope>NUCLEOTIDE SEQUENCE [LARGE SCALE GENOMIC DNA]</scope>
    <source>
        <strain evidence="2 3">ATCC 30220</strain>
    </source>
</reference>
<feature type="region of interest" description="Disordered" evidence="1">
    <location>
        <begin position="46"/>
        <end position="210"/>
    </location>
</feature>
<gene>
    <name evidence="2" type="ORF">ABL78_4963</name>
</gene>
<feature type="region of interest" description="Disordered" evidence="1">
    <location>
        <begin position="725"/>
        <end position="761"/>
    </location>
</feature>
<feature type="compositionally biased region" description="Polar residues" evidence="1">
    <location>
        <begin position="62"/>
        <end position="71"/>
    </location>
</feature>
<dbReference type="AlphaFoldDB" id="A0A0N1HXH7"/>
<dbReference type="OMA" id="EKAWAQQ"/>
<evidence type="ECO:0000256" key="1">
    <source>
        <dbReference type="SAM" id="MobiDB-lite"/>
    </source>
</evidence>
<feature type="region of interest" description="Disordered" evidence="1">
    <location>
        <begin position="231"/>
        <end position="284"/>
    </location>
</feature>
<feature type="compositionally biased region" description="Polar residues" evidence="1">
    <location>
        <begin position="126"/>
        <end position="138"/>
    </location>
</feature>